<reference evidence="3" key="1">
    <citation type="journal article" date="2019" name="Int. J. Syst. Evol. Microbiol.">
        <title>The Global Catalogue of Microorganisms (GCM) 10K type strain sequencing project: providing services to taxonomists for standard genome sequencing and annotation.</title>
        <authorList>
            <consortium name="The Broad Institute Genomics Platform"/>
            <consortium name="The Broad Institute Genome Sequencing Center for Infectious Disease"/>
            <person name="Wu L."/>
            <person name="Ma J."/>
        </authorList>
    </citation>
    <scope>NUCLEOTIDE SEQUENCE [LARGE SCALE GENOMIC DNA]</scope>
    <source>
        <strain evidence="3">JCM 17695</strain>
    </source>
</reference>
<organism evidence="2 3">
    <name type="scientific">Actinokineospora soli</name>
    <dbReference type="NCBI Taxonomy" id="1048753"/>
    <lineage>
        <taxon>Bacteria</taxon>
        <taxon>Bacillati</taxon>
        <taxon>Actinomycetota</taxon>
        <taxon>Actinomycetes</taxon>
        <taxon>Pseudonocardiales</taxon>
        <taxon>Pseudonocardiaceae</taxon>
        <taxon>Actinokineospora</taxon>
    </lineage>
</organism>
<sequence>MKDWHDPALTAALADLAEHDLTPARTVLADARDDPEVRSLRVEVLSEELIGSGRQILGLAMDDVDPELSLLAGAVAVREARVIAEGARDADAARMTHAYLRRAVGPSTRRPTSSTPTRSPTTSSSSPRPS</sequence>
<dbReference type="Proteomes" id="UP001596512">
    <property type="component" value="Unassembled WGS sequence"/>
</dbReference>
<keyword evidence="3" id="KW-1185">Reference proteome</keyword>
<feature type="compositionally biased region" description="Low complexity" evidence="1">
    <location>
        <begin position="106"/>
        <end position="130"/>
    </location>
</feature>
<name>A0ABW2TI73_9PSEU</name>
<proteinExistence type="predicted"/>
<protein>
    <submittedName>
        <fullName evidence="2">Uncharacterized protein</fullName>
    </submittedName>
</protein>
<dbReference type="EMBL" id="JBHTEY010000004">
    <property type="protein sequence ID" value="MFC7613425.1"/>
    <property type="molecule type" value="Genomic_DNA"/>
</dbReference>
<accession>A0ABW2TI73</accession>
<gene>
    <name evidence="2" type="ORF">ACFQV2_07205</name>
</gene>
<evidence type="ECO:0000256" key="1">
    <source>
        <dbReference type="SAM" id="MobiDB-lite"/>
    </source>
</evidence>
<evidence type="ECO:0000313" key="2">
    <source>
        <dbReference type="EMBL" id="MFC7613425.1"/>
    </source>
</evidence>
<evidence type="ECO:0000313" key="3">
    <source>
        <dbReference type="Proteomes" id="UP001596512"/>
    </source>
</evidence>
<comment type="caution">
    <text evidence="2">The sequence shown here is derived from an EMBL/GenBank/DDBJ whole genome shotgun (WGS) entry which is preliminary data.</text>
</comment>
<feature type="region of interest" description="Disordered" evidence="1">
    <location>
        <begin position="100"/>
        <end position="130"/>
    </location>
</feature>